<gene>
    <name evidence="2" type="ORF">HNP46_000620</name>
</gene>
<protein>
    <submittedName>
        <fullName evidence="2">Uncharacterized protein (TIGR02284 family)</fullName>
    </submittedName>
</protein>
<comment type="caution">
    <text evidence="2">The sequence shown here is derived from an EMBL/GenBank/DDBJ whole genome shotgun (WGS) entry which is preliminary data.</text>
</comment>
<dbReference type="InterPro" id="IPR011971">
    <property type="entry name" value="CHP02284"/>
</dbReference>
<dbReference type="InterPro" id="IPR019052">
    <property type="entry name" value="DUF2383"/>
</dbReference>
<dbReference type="Proteomes" id="UP000566995">
    <property type="component" value="Unassembled WGS sequence"/>
</dbReference>
<evidence type="ECO:0000259" key="1">
    <source>
        <dbReference type="Pfam" id="PF09537"/>
    </source>
</evidence>
<dbReference type="NCBIfam" id="TIGR02284">
    <property type="entry name" value="PA2169 family four-helix-bundle protein"/>
    <property type="match status" value="1"/>
</dbReference>
<dbReference type="InterPro" id="IPR012347">
    <property type="entry name" value="Ferritin-like"/>
</dbReference>
<sequence length="144" mass="16058">MNRTTSQLNELIEITRDGERFYQHAIHEVKDPRLQQLFQSTAQAKTDVINALAGKVAANHDDPATGGTLLGKLRQVYADTRASLAHDEGATYVAQLEETEDRILHAFEDALQNGTPETQALLRAELPKVRACHDQMSELKHSLK</sequence>
<dbReference type="Pfam" id="PF09537">
    <property type="entry name" value="DUF2383"/>
    <property type="match status" value="1"/>
</dbReference>
<evidence type="ECO:0000313" key="2">
    <source>
        <dbReference type="EMBL" id="MBB4861783.1"/>
    </source>
</evidence>
<accession>A0A7W7KGQ8</accession>
<name>A0A7W7KGQ8_PSENT</name>
<dbReference type="EMBL" id="JACHLI010000002">
    <property type="protein sequence ID" value="MBB4861783.1"/>
    <property type="molecule type" value="Genomic_DNA"/>
</dbReference>
<dbReference type="AlphaFoldDB" id="A0A7W7KGQ8"/>
<feature type="domain" description="DUF2383" evidence="1">
    <location>
        <begin position="4"/>
        <end position="112"/>
    </location>
</feature>
<reference evidence="2 3" key="1">
    <citation type="submission" date="2020-08" db="EMBL/GenBank/DDBJ databases">
        <title>Functional genomics of gut bacteria from endangered species of beetles.</title>
        <authorList>
            <person name="Carlos-Shanley C."/>
        </authorList>
    </citation>
    <scope>NUCLEOTIDE SEQUENCE [LARGE SCALE GENOMIC DNA]</scope>
    <source>
        <strain evidence="2 3">S00179</strain>
    </source>
</reference>
<dbReference type="Gene3D" id="1.20.1260.10">
    <property type="match status" value="1"/>
</dbReference>
<evidence type="ECO:0000313" key="3">
    <source>
        <dbReference type="Proteomes" id="UP000566995"/>
    </source>
</evidence>
<organism evidence="2 3">
    <name type="scientific">Pseudomonas nitroreducens</name>
    <dbReference type="NCBI Taxonomy" id="46680"/>
    <lineage>
        <taxon>Bacteria</taxon>
        <taxon>Pseudomonadati</taxon>
        <taxon>Pseudomonadota</taxon>
        <taxon>Gammaproteobacteria</taxon>
        <taxon>Pseudomonadales</taxon>
        <taxon>Pseudomonadaceae</taxon>
        <taxon>Pseudomonas</taxon>
    </lineage>
</organism>
<dbReference type="RefSeq" id="WP_184586039.1">
    <property type="nucleotide sequence ID" value="NZ_JACHLI010000002.1"/>
</dbReference>
<proteinExistence type="predicted"/>